<dbReference type="EMBL" id="BGPR01039144">
    <property type="protein sequence ID" value="GBO15077.1"/>
    <property type="molecule type" value="Genomic_DNA"/>
</dbReference>
<keyword evidence="4" id="KW-1185">Reference proteome</keyword>
<evidence type="ECO:0000313" key="3">
    <source>
        <dbReference type="EMBL" id="GBO15077.1"/>
    </source>
</evidence>
<accession>A0A4Y2UUE2</accession>
<evidence type="ECO:0000256" key="2">
    <source>
        <dbReference type="SAM" id="MobiDB-lite"/>
    </source>
</evidence>
<feature type="non-terminal residue" evidence="3">
    <location>
        <position position="94"/>
    </location>
</feature>
<feature type="region of interest" description="Disordered" evidence="2">
    <location>
        <begin position="1"/>
        <end position="27"/>
    </location>
</feature>
<protein>
    <submittedName>
        <fullName evidence="3">Uncharacterized protein</fullName>
    </submittedName>
</protein>
<feature type="coiled-coil region" evidence="1">
    <location>
        <begin position="29"/>
        <end position="88"/>
    </location>
</feature>
<organism evidence="3 4">
    <name type="scientific">Araneus ventricosus</name>
    <name type="common">Orbweaver spider</name>
    <name type="synonym">Epeira ventricosa</name>
    <dbReference type="NCBI Taxonomy" id="182803"/>
    <lineage>
        <taxon>Eukaryota</taxon>
        <taxon>Metazoa</taxon>
        <taxon>Ecdysozoa</taxon>
        <taxon>Arthropoda</taxon>
        <taxon>Chelicerata</taxon>
        <taxon>Arachnida</taxon>
        <taxon>Araneae</taxon>
        <taxon>Araneomorphae</taxon>
        <taxon>Entelegynae</taxon>
        <taxon>Araneoidea</taxon>
        <taxon>Araneidae</taxon>
        <taxon>Araneus</taxon>
    </lineage>
</organism>
<keyword evidence="1" id="KW-0175">Coiled coil</keyword>
<gene>
    <name evidence="3" type="ORF">AVEN_1861_1</name>
</gene>
<evidence type="ECO:0000256" key="1">
    <source>
        <dbReference type="SAM" id="Coils"/>
    </source>
</evidence>
<reference evidence="3 4" key="1">
    <citation type="journal article" date="2019" name="Sci. Rep.">
        <title>Orb-weaving spider Araneus ventricosus genome elucidates the spidroin gene catalogue.</title>
        <authorList>
            <person name="Kono N."/>
            <person name="Nakamura H."/>
            <person name="Ohtoshi R."/>
            <person name="Moran D.A.P."/>
            <person name="Shinohara A."/>
            <person name="Yoshida Y."/>
            <person name="Fujiwara M."/>
            <person name="Mori M."/>
            <person name="Tomita M."/>
            <person name="Arakawa K."/>
        </authorList>
    </citation>
    <scope>NUCLEOTIDE SEQUENCE [LARGE SCALE GENOMIC DNA]</scope>
</reference>
<sequence>MFDPKEAEGAGVKEAEGARVKEAEGARVKEASEEKLLDLQNSIQRVERKLRLAETEKKADSMQGNSNVKKNELEIRRLKMEIQELEACLERRQK</sequence>
<comment type="caution">
    <text evidence="3">The sequence shown here is derived from an EMBL/GenBank/DDBJ whole genome shotgun (WGS) entry which is preliminary data.</text>
</comment>
<dbReference type="AlphaFoldDB" id="A0A4Y2UUE2"/>
<dbReference type="Proteomes" id="UP000499080">
    <property type="component" value="Unassembled WGS sequence"/>
</dbReference>
<proteinExistence type="predicted"/>
<evidence type="ECO:0000313" key="4">
    <source>
        <dbReference type="Proteomes" id="UP000499080"/>
    </source>
</evidence>
<name>A0A4Y2UUE2_ARAVE</name>